<dbReference type="GO" id="GO:0005886">
    <property type="term" value="C:plasma membrane"/>
    <property type="evidence" value="ECO:0007669"/>
    <property type="project" value="UniProtKB-SubCell"/>
</dbReference>
<evidence type="ECO:0000256" key="4">
    <source>
        <dbReference type="ARBA" id="ARBA00022692"/>
    </source>
</evidence>
<keyword evidence="6 8" id="KW-0472">Membrane</keyword>
<evidence type="ECO:0000256" key="2">
    <source>
        <dbReference type="ARBA" id="ARBA00005811"/>
    </source>
</evidence>
<protein>
    <submittedName>
        <fullName evidence="9">Biopolymer transport protein ExbD</fullName>
    </submittedName>
</protein>
<dbReference type="InterPro" id="IPR003400">
    <property type="entry name" value="ExbD"/>
</dbReference>
<evidence type="ECO:0000256" key="8">
    <source>
        <dbReference type="SAM" id="Phobius"/>
    </source>
</evidence>
<evidence type="ECO:0000256" key="7">
    <source>
        <dbReference type="RuleBase" id="RU003879"/>
    </source>
</evidence>
<dbReference type="EMBL" id="JACIJS010000006">
    <property type="protein sequence ID" value="MBB5516299.1"/>
    <property type="molecule type" value="Genomic_DNA"/>
</dbReference>
<keyword evidence="4 7" id="KW-0812">Transmembrane</keyword>
<evidence type="ECO:0000256" key="3">
    <source>
        <dbReference type="ARBA" id="ARBA00022475"/>
    </source>
</evidence>
<evidence type="ECO:0000256" key="5">
    <source>
        <dbReference type="ARBA" id="ARBA00022989"/>
    </source>
</evidence>
<name>A0A840WML3_9RHOB</name>
<feature type="transmembrane region" description="Helical" evidence="8">
    <location>
        <begin position="16"/>
        <end position="37"/>
    </location>
</feature>
<organism evidence="9 10">
    <name type="scientific">Rubricella aquisinus</name>
    <dbReference type="NCBI Taxonomy" id="2028108"/>
    <lineage>
        <taxon>Bacteria</taxon>
        <taxon>Pseudomonadati</taxon>
        <taxon>Pseudomonadota</taxon>
        <taxon>Alphaproteobacteria</taxon>
        <taxon>Rhodobacterales</taxon>
        <taxon>Paracoccaceae</taxon>
        <taxon>Rubricella</taxon>
    </lineage>
</organism>
<dbReference type="AlphaFoldDB" id="A0A840WML3"/>
<sequence>MRFDDMTPRRAPQDGIVPMINIVFLLLVFFLMTATLVPAPEEDVTLAEATGAEADTEPSTLVLRGDGMILYDGMEGEAALARLLSGQPERVYIRADRAAPADRLIAVAKGLTAEGVSDIAIVTVPAP</sequence>
<keyword evidence="7" id="KW-0653">Protein transport</keyword>
<keyword evidence="3" id="KW-1003">Cell membrane</keyword>
<evidence type="ECO:0000313" key="10">
    <source>
        <dbReference type="Proteomes" id="UP000553766"/>
    </source>
</evidence>
<evidence type="ECO:0000313" key="9">
    <source>
        <dbReference type="EMBL" id="MBB5516299.1"/>
    </source>
</evidence>
<evidence type="ECO:0000256" key="6">
    <source>
        <dbReference type="ARBA" id="ARBA00023136"/>
    </source>
</evidence>
<dbReference type="Pfam" id="PF02472">
    <property type="entry name" value="ExbD"/>
    <property type="match status" value="1"/>
</dbReference>
<dbReference type="Proteomes" id="UP000553766">
    <property type="component" value="Unassembled WGS sequence"/>
</dbReference>
<keyword evidence="5 8" id="KW-1133">Transmembrane helix</keyword>
<dbReference type="GO" id="GO:0022857">
    <property type="term" value="F:transmembrane transporter activity"/>
    <property type="evidence" value="ECO:0007669"/>
    <property type="project" value="InterPro"/>
</dbReference>
<evidence type="ECO:0000256" key="1">
    <source>
        <dbReference type="ARBA" id="ARBA00004162"/>
    </source>
</evidence>
<gene>
    <name evidence="9" type="ORF">FHS89_002325</name>
</gene>
<comment type="similarity">
    <text evidence="2 7">Belongs to the ExbD/TolR family.</text>
</comment>
<keyword evidence="10" id="KW-1185">Reference proteome</keyword>
<dbReference type="PANTHER" id="PTHR30558">
    <property type="entry name" value="EXBD MEMBRANE COMPONENT OF PMF-DRIVEN MACROMOLECULE IMPORT SYSTEM"/>
    <property type="match status" value="1"/>
</dbReference>
<keyword evidence="7" id="KW-0813">Transport</keyword>
<proteinExistence type="inferred from homology"/>
<reference evidence="9 10" key="1">
    <citation type="submission" date="2020-08" db="EMBL/GenBank/DDBJ databases">
        <title>Genomic Encyclopedia of Type Strains, Phase IV (KMG-IV): sequencing the most valuable type-strain genomes for metagenomic binning, comparative biology and taxonomic classification.</title>
        <authorList>
            <person name="Goeker M."/>
        </authorList>
    </citation>
    <scope>NUCLEOTIDE SEQUENCE [LARGE SCALE GENOMIC DNA]</scope>
    <source>
        <strain evidence="9 10">DSM 103377</strain>
    </source>
</reference>
<comment type="caution">
    <text evidence="9">The sequence shown here is derived from an EMBL/GenBank/DDBJ whole genome shotgun (WGS) entry which is preliminary data.</text>
</comment>
<dbReference type="GO" id="GO:0015031">
    <property type="term" value="P:protein transport"/>
    <property type="evidence" value="ECO:0007669"/>
    <property type="project" value="UniProtKB-KW"/>
</dbReference>
<accession>A0A840WML3</accession>
<comment type="subcellular location">
    <subcellularLocation>
        <location evidence="1">Cell membrane</location>
        <topology evidence="1">Single-pass membrane protein</topology>
    </subcellularLocation>
    <subcellularLocation>
        <location evidence="7">Cell membrane</location>
        <topology evidence="7">Single-pass type II membrane protein</topology>
    </subcellularLocation>
</comment>
<dbReference type="RefSeq" id="WP_184011749.1">
    <property type="nucleotide sequence ID" value="NZ_JACIJS010000006.1"/>
</dbReference>